<feature type="signal peptide" evidence="1">
    <location>
        <begin position="1"/>
        <end position="18"/>
    </location>
</feature>
<accession>A0ABS2BJL5</accession>
<organism evidence="2 3">
    <name type="scientific">Jeongeupia naejangsanensis</name>
    <dbReference type="NCBI Taxonomy" id="613195"/>
    <lineage>
        <taxon>Bacteria</taxon>
        <taxon>Pseudomonadati</taxon>
        <taxon>Pseudomonadota</taxon>
        <taxon>Betaproteobacteria</taxon>
        <taxon>Neisseriales</taxon>
        <taxon>Chitinibacteraceae</taxon>
        <taxon>Jeongeupia</taxon>
    </lineage>
</organism>
<protein>
    <recommendedName>
        <fullName evidence="4">DUF4410 domain-containing protein</fullName>
    </recommendedName>
</protein>
<reference evidence="2 3" key="1">
    <citation type="submission" date="2021-01" db="EMBL/GenBank/DDBJ databases">
        <title>Draft Genome Sequence and Polyhydroxyalkanoate Biosynthetic Potential of Jeongeupia naejangsanensis Type Strain DSM 24253.</title>
        <authorList>
            <person name="Turrini P."/>
            <person name="Artuso I."/>
            <person name="Lugli G.A."/>
            <person name="Frangipani E."/>
            <person name="Ventura M."/>
            <person name="Visca P."/>
        </authorList>
    </citation>
    <scope>NUCLEOTIDE SEQUENCE [LARGE SCALE GENOMIC DNA]</scope>
    <source>
        <strain evidence="2 3">DSM 24253</strain>
    </source>
</reference>
<name>A0ABS2BJL5_9NEIS</name>
<gene>
    <name evidence="2" type="ORF">JMJ54_08140</name>
</gene>
<dbReference type="RefSeq" id="WP_203537664.1">
    <property type="nucleotide sequence ID" value="NZ_JAESND010000003.1"/>
</dbReference>
<keyword evidence="3" id="KW-1185">Reference proteome</keyword>
<evidence type="ECO:0000256" key="1">
    <source>
        <dbReference type="SAM" id="SignalP"/>
    </source>
</evidence>
<dbReference type="EMBL" id="JAESND010000003">
    <property type="protein sequence ID" value="MBM3115797.1"/>
    <property type="molecule type" value="Genomic_DNA"/>
</dbReference>
<evidence type="ECO:0008006" key="4">
    <source>
        <dbReference type="Google" id="ProtNLM"/>
    </source>
</evidence>
<sequence>MKKLLVLGLLAAATNAPAANKAVLLEVPVTYHADAGVVAKVKEECKPEEQLATRVGEVMKKLSREGTGTVASAAEAAEAGDAAVLRLQITHVLGVGGGAFSGPKAITVNAELLEGGKVVRQTKINRWSIGGVFGAFKGTCSILDRSAAAIGKDLGRWVRDPSYQIKEEAAPKDAEPEKQAAAQ</sequence>
<keyword evidence="1" id="KW-0732">Signal</keyword>
<evidence type="ECO:0000313" key="2">
    <source>
        <dbReference type="EMBL" id="MBM3115797.1"/>
    </source>
</evidence>
<proteinExistence type="predicted"/>
<evidence type="ECO:0000313" key="3">
    <source>
        <dbReference type="Proteomes" id="UP000809431"/>
    </source>
</evidence>
<dbReference type="Proteomes" id="UP000809431">
    <property type="component" value="Unassembled WGS sequence"/>
</dbReference>
<feature type="chain" id="PRO_5047211250" description="DUF4410 domain-containing protein" evidence="1">
    <location>
        <begin position="19"/>
        <end position="183"/>
    </location>
</feature>
<comment type="caution">
    <text evidence="2">The sequence shown here is derived from an EMBL/GenBank/DDBJ whole genome shotgun (WGS) entry which is preliminary data.</text>
</comment>